<name>A0ABX2C9Z7_9BRAD</name>
<accession>A0ABX2C9Z7</accession>
<dbReference type="Gene3D" id="1.10.260.40">
    <property type="entry name" value="lambda repressor-like DNA-binding domains"/>
    <property type="match status" value="1"/>
</dbReference>
<evidence type="ECO:0000313" key="6">
    <source>
        <dbReference type="Proteomes" id="UP000886476"/>
    </source>
</evidence>
<dbReference type="SMART" id="SM00354">
    <property type="entry name" value="HTH_LACI"/>
    <property type="match status" value="1"/>
</dbReference>
<dbReference type="Pfam" id="PF00356">
    <property type="entry name" value="LacI"/>
    <property type="match status" value="1"/>
</dbReference>
<sequence length="341" mass="35416">MAAASRPTIKDVAARCGVHPSTVSRALSPAMKHLVADDVADRIKAAANALGYRLNMAAKGLRTGRSGLIGVLAPDIADPGFPPVLSGITDHLNAEGYATIVVDVGSNGSEQDLVDRLIARGVDGLVLATVTLRDDVVKHCLDAALPVVLVNRVDAAGQLPSAASDDVAGMRLAVEHLVALGHQRIGHVAGPQHVSTGARRRAGFEASVRDAGLSARHTPVETVEAYTRAAGREAALRLLARRIRPTAIVAANDLLALGVYDALAVRGLACPHDVSVVGHNDMPFVDMVAPPLTTIRIAQRDMGEAAARLLLARIAGPEAASEHIVLAPQLIIRGSTIACGH</sequence>
<keyword evidence="2 5" id="KW-0238">DNA-binding</keyword>
<proteinExistence type="predicted"/>
<dbReference type="PROSITE" id="PS50932">
    <property type="entry name" value="HTH_LACI_2"/>
    <property type="match status" value="1"/>
</dbReference>
<dbReference type="SUPFAM" id="SSF47413">
    <property type="entry name" value="lambda repressor-like DNA-binding domains"/>
    <property type="match status" value="1"/>
</dbReference>
<dbReference type="CDD" id="cd06267">
    <property type="entry name" value="PBP1_LacI_sugar_binding-like"/>
    <property type="match status" value="1"/>
</dbReference>
<gene>
    <name evidence="5" type="ORF">HL667_08790</name>
</gene>
<evidence type="ECO:0000256" key="1">
    <source>
        <dbReference type="ARBA" id="ARBA00023015"/>
    </source>
</evidence>
<dbReference type="PANTHER" id="PTHR30146:SF138">
    <property type="entry name" value="TRANSCRIPTIONAL REGULATORY PROTEIN"/>
    <property type="match status" value="1"/>
</dbReference>
<dbReference type="SUPFAM" id="SSF53822">
    <property type="entry name" value="Periplasmic binding protein-like I"/>
    <property type="match status" value="1"/>
</dbReference>
<keyword evidence="3" id="KW-0804">Transcription</keyword>
<dbReference type="Proteomes" id="UP000886476">
    <property type="component" value="Unassembled WGS sequence"/>
</dbReference>
<reference evidence="5" key="1">
    <citation type="submission" date="2020-05" db="EMBL/GenBank/DDBJ databases">
        <title>Nod-independent and nitrogen-fixing Bradyrhizobium aeschynomene sp. nov. isolated from nodules of Aeschynomene indica.</title>
        <authorList>
            <person name="Zhang Z."/>
        </authorList>
    </citation>
    <scope>NUCLEOTIDE SEQUENCE</scope>
    <source>
        <strain evidence="5">83012</strain>
    </source>
</reference>
<keyword evidence="1" id="KW-0805">Transcription regulation</keyword>
<dbReference type="InterPro" id="IPR010982">
    <property type="entry name" value="Lambda_DNA-bd_dom_sf"/>
</dbReference>
<dbReference type="Pfam" id="PF13377">
    <property type="entry name" value="Peripla_BP_3"/>
    <property type="match status" value="1"/>
</dbReference>
<dbReference type="Gene3D" id="3.40.50.2300">
    <property type="match status" value="2"/>
</dbReference>
<keyword evidence="6" id="KW-1185">Reference proteome</keyword>
<evidence type="ECO:0000259" key="4">
    <source>
        <dbReference type="PROSITE" id="PS50932"/>
    </source>
</evidence>
<feature type="domain" description="HTH lacI-type" evidence="4">
    <location>
        <begin position="7"/>
        <end position="63"/>
    </location>
</feature>
<dbReference type="RefSeq" id="WP_172110166.1">
    <property type="nucleotide sequence ID" value="NZ_JABFDN010000002.1"/>
</dbReference>
<evidence type="ECO:0000256" key="3">
    <source>
        <dbReference type="ARBA" id="ARBA00023163"/>
    </source>
</evidence>
<dbReference type="InterPro" id="IPR028082">
    <property type="entry name" value="Peripla_BP_I"/>
</dbReference>
<dbReference type="EMBL" id="JABFDN010000002">
    <property type="protein sequence ID" value="NPU65088.1"/>
    <property type="molecule type" value="Genomic_DNA"/>
</dbReference>
<evidence type="ECO:0000256" key="2">
    <source>
        <dbReference type="ARBA" id="ARBA00023125"/>
    </source>
</evidence>
<comment type="caution">
    <text evidence="5">The sequence shown here is derived from an EMBL/GenBank/DDBJ whole genome shotgun (WGS) entry which is preliminary data.</text>
</comment>
<dbReference type="PANTHER" id="PTHR30146">
    <property type="entry name" value="LACI-RELATED TRANSCRIPTIONAL REPRESSOR"/>
    <property type="match status" value="1"/>
</dbReference>
<evidence type="ECO:0000313" key="5">
    <source>
        <dbReference type="EMBL" id="NPU65088.1"/>
    </source>
</evidence>
<dbReference type="InterPro" id="IPR046335">
    <property type="entry name" value="LacI/GalR-like_sensor"/>
</dbReference>
<protein>
    <submittedName>
        <fullName evidence="5">LacI family DNA-binding transcriptional regulator</fullName>
    </submittedName>
</protein>
<dbReference type="CDD" id="cd01392">
    <property type="entry name" value="HTH_LacI"/>
    <property type="match status" value="1"/>
</dbReference>
<dbReference type="GO" id="GO:0003677">
    <property type="term" value="F:DNA binding"/>
    <property type="evidence" value="ECO:0007669"/>
    <property type="project" value="UniProtKB-KW"/>
</dbReference>
<dbReference type="InterPro" id="IPR000843">
    <property type="entry name" value="HTH_LacI"/>
</dbReference>
<organism evidence="5 6">
    <name type="scientific">Bradyrhizobium aeschynomenes</name>
    <dbReference type="NCBI Taxonomy" id="2734909"/>
    <lineage>
        <taxon>Bacteria</taxon>
        <taxon>Pseudomonadati</taxon>
        <taxon>Pseudomonadota</taxon>
        <taxon>Alphaproteobacteria</taxon>
        <taxon>Hyphomicrobiales</taxon>
        <taxon>Nitrobacteraceae</taxon>
        <taxon>Bradyrhizobium</taxon>
    </lineage>
</organism>